<gene>
    <name evidence="4" type="ORF">MNBD_ALPHA01-77</name>
</gene>
<feature type="compositionally biased region" description="Basic and acidic residues" evidence="2">
    <location>
        <begin position="56"/>
        <end position="68"/>
    </location>
</feature>
<protein>
    <recommendedName>
        <fullName evidence="3">LysM domain-containing protein</fullName>
    </recommendedName>
</protein>
<dbReference type="PROSITE" id="PS51782">
    <property type="entry name" value="LYSM"/>
    <property type="match status" value="2"/>
</dbReference>
<dbReference type="Gene3D" id="3.10.350.10">
    <property type="entry name" value="LysM domain"/>
    <property type="match status" value="2"/>
</dbReference>
<reference evidence="4" key="1">
    <citation type="submission" date="2018-06" db="EMBL/GenBank/DDBJ databases">
        <authorList>
            <person name="Zhirakovskaya E."/>
        </authorList>
    </citation>
    <scope>NUCLEOTIDE SEQUENCE</scope>
</reference>
<feature type="region of interest" description="Disordered" evidence="2">
    <location>
        <begin position="44"/>
        <end position="73"/>
    </location>
</feature>
<evidence type="ECO:0000313" key="4">
    <source>
        <dbReference type="EMBL" id="VAW07138.1"/>
    </source>
</evidence>
<dbReference type="Pfam" id="PF01551">
    <property type="entry name" value="Peptidase_M23"/>
    <property type="match status" value="1"/>
</dbReference>
<organism evidence="4">
    <name type="scientific">hydrothermal vent metagenome</name>
    <dbReference type="NCBI Taxonomy" id="652676"/>
    <lineage>
        <taxon>unclassified sequences</taxon>
        <taxon>metagenomes</taxon>
        <taxon>ecological metagenomes</taxon>
    </lineage>
</organism>
<dbReference type="SMART" id="SM00257">
    <property type="entry name" value="LysM"/>
    <property type="match status" value="2"/>
</dbReference>
<dbReference type="SUPFAM" id="SSF51261">
    <property type="entry name" value="Duplicated hybrid motif"/>
    <property type="match status" value="1"/>
</dbReference>
<evidence type="ECO:0000256" key="1">
    <source>
        <dbReference type="ARBA" id="ARBA00038420"/>
    </source>
</evidence>
<accession>A0A3B0SNT3</accession>
<dbReference type="CDD" id="cd12797">
    <property type="entry name" value="M23_peptidase"/>
    <property type="match status" value="1"/>
</dbReference>
<dbReference type="InterPro" id="IPR018392">
    <property type="entry name" value="LysM"/>
</dbReference>
<feature type="domain" description="LysM" evidence="3">
    <location>
        <begin position="86"/>
        <end position="130"/>
    </location>
</feature>
<dbReference type="GO" id="GO:0004222">
    <property type="term" value="F:metalloendopeptidase activity"/>
    <property type="evidence" value="ECO:0007669"/>
    <property type="project" value="TreeGrafter"/>
</dbReference>
<comment type="similarity">
    <text evidence="1">Belongs to the E.coli NlpD/Haemophilus LppB family.</text>
</comment>
<feature type="domain" description="LysM" evidence="3">
    <location>
        <begin position="134"/>
        <end position="178"/>
    </location>
</feature>
<dbReference type="InterPro" id="IPR011055">
    <property type="entry name" value="Dup_hybrid_motif"/>
</dbReference>
<sequence>MNIYWLAIKILIILGVSGILSACQEGHSFSSRYQYGVPVAKETAKQARNSPYPVPHPRDKPHRPEVKKITTKRTPVTLEKVGGSGMLIQVRKGDTIYALSRRHNVTVREIIRANDMKPPYLLYPGQKLKSPSTAIHIVKKGDTVYSLSRKYNEDMTSFTRINNIKKPYRLAIGQKLKVPGNIAINDSWARSSRQKTYIPPPPPQSGKGFMWPVKGPLLSSFGPKVKGYHNDGINIAAKSGSYVRAAESGVVVHAGSKIKGFGRLILIRHSNGWITAYAHNSEFLIKKGQAVKRGQAIARVGQSGGVNRPQLHFEMRKGARAVNPVKYLRG</sequence>
<evidence type="ECO:0000259" key="3">
    <source>
        <dbReference type="PROSITE" id="PS51782"/>
    </source>
</evidence>
<proteinExistence type="inferred from homology"/>
<dbReference type="InterPro" id="IPR036779">
    <property type="entry name" value="LysM_dom_sf"/>
</dbReference>
<dbReference type="Pfam" id="PF01476">
    <property type="entry name" value="LysM"/>
    <property type="match status" value="2"/>
</dbReference>
<name>A0A3B0SNT3_9ZZZZ</name>
<dbReference type="PANTHER" id="PTHR21666:SF263">
    <property type="entry name" value="MUREIN HYDROLASE ACTIVATOR NLPD"/>
    <property type="match status" value="1"/>
</dbReference>
<dbReference type="Gene3D" id="2.70.70.10">
    <property type="entry name" value="Glucose Permease (Domain IIA)"/>
    <property type="match status" value="1"/>
</dbReference>
<dbReference type="EMBL" id="UOEJ01000260">
    <property type="protein sequence ID" value="VAW07138.1"/>
    <property type="molecule type" value="Genomic_DNA"/>
</dbReference>
<dbReference type="PANTHER" id="PTHR21666">
    <property type="entry name" value="PEPTIDASE-RELATED"/>
    <property type="match status" value="1"/>
</dbReference>
<dbReference type="CDD" id="cd00118">
    <property type="entry name" value="LysM"/>
    <property type="match status" value="2"/>
</dbReference>
<dbReference type="AlphaFoldDB" id="A0A3B0SNT3"/>
<evidence type="ECO:0000256" key="2">
    <source>
        <dbReference type="SAM" id="MobiDB-lite"/>
    </source>
</evidence>
<dbReference type="InterPro" id="IPR050570">
    <property type="entry name" value="Cell_wall_metabolism_enzyme"/>
</dbReference>
<dbReference type="InterPro" id="IPR016047">
    <property type="entry name" value="M23ase_b-sheet_dom"/>
</dbReference>